<keyword evidence="3" id="KW-1185">Reference proteome</keyword>
<dbReference type="NCBIfam" id="TIGR01200">
    <property type="entry name" value="GLPGLI"/>
    <property type="match status" value="1"/>
</dbReference>
<accession>A0A1I1DWS0</accession>
<proteinExistence type="predicted"/>
<dbReference type="AlphaFoldDB" id="A0A1I1DWS0"/>
<sequence length="240" mass="27732">MKKLRCLLLICFFGFSLNAQSLEVVYGVSTELSLTKEQLEKIPPQIREHYKQSFKNLKHIKYRLQINDHESLFKMQESMENEALSGFAFTRIMAGFSGTYYSNYQKDICLNQTNAFGREFIISSKMSNMIWQLSKEQKTIKDFKVYKASGFETIKNNSGEHEISIIAWYTPEINLPFGPANYGNLPGLILELERNKKTYTIENIQDKENIKIEKPSKGKQVTHAEFEEIGARVMKNLGSN</sequence>
<organism evidence="2 3">
    <name type="scientific">Zunongwangia mangrovi</name>
    <dbReference type="NCBI Taxonomy" id="1334022"/>
    <lineage>
        <taxon>Bacteria</taxon>
        <taxon>Pseudomonadati</taxon>
        <taxon>Bacteroidota</taxon>
        <taxon>Flavobacteriia</taxon>
        <taxon>Flavobacteriales</taxon>
        <taxon>Flavobacteriaceae</taxon>
        <taxon>Zunongwangia</taxon>
    </lineage>
</organism>
<gene>
    <name evidence="2" type="ORF">SAMN04487907_101644</name>
</gene>
<dbReference type="Pfam" id="PF09697">
    <property type="entry name" value="Porph_ging"/>
    <property type="match status" value="1"/>
</dbReference>
<dbReference type="EMBL" id="FOKV01000001">
    <property type="protein sequence ID" value="SFB78852.1"/>
    <property type="molecule type" value="Genomic_DNA"/>
</dbReference>
<dbReference type="Proteomes" id="UP000199438">
    <property type="component" value="Unassembled WGS sequence"/>
</dbReference>
<feature type="signal peptide" evidence="1">
    <location>
        <begin position="1"/>
        <end position="21"/>
    </location>
</feature>
<name>A0A1I1DWS0_9FLAO</name>
<keyword evidence="1" id="KW-0732">Signal</keyword>
<dbReference type="OrthoDB" id="1440774at2"/>
<evidence type="ECO:0000313" key="3">
    <source>
        <dbReference type="Proteomes" id="UP000199438"/>
    </source>
</evidence>
<dbReference type="InterPro" id="IPR005901">
    <property type="entry name" value="GLPGLI"/>
</dbReference>
<dbReference type="STRING" id="1334022.SAMN04487907_101644"/>
<dbReference type="RefSeq" id="WP_092539928.1">
    <property type="nucleotide sequence ID" value="NZ_FOKV01000001.1"/>
</dbReference>
<protein>
    <submittedName>
        <fullName evidence="2">GLPGLI family protein</fullName>
    </submittedName>
</protein>
<evidence type="ECO:0000313" key="2">
    <source>
        <dbReference type="EMBL" id="SFB78852.1"/>
    </source>
</evidence>
<reference evidence="3" key="1">
    <citation type="submission" date="2016-10" db="EMBL/GenBank/DDBJ databases">
        <authorList>
            <person name="Varghese N."/>
            <person name="Submissions S."/>
        </authorList>
    </citation>
    <scope>NUCLEOTIDE SEQUENCE [LARGE SCALE GENOMIC DNA]</scope>
    <source>
        <strain evidence="3">DSM 24499</strain>
    </source>
</reference>
<feature type="chain" id="PRO_5011640897" evidence="1">
    <location>
        <begin position="22"/>
        <end position="240"/>
    </location>
</feature>
<evidence type="ECO:0000256" key="1">
    <source>
        <dbReference type="SAM" id="SignalP"/>
    </source>
</evidence>